<gene>
    <name evidence="1" type="ORF">EV207_12545</name>
</gene>
<dbReference type="AlphaFoldDB" id="A0A4R2NSV7"/>
<evidence type="ECO:0000313" key="1">
    <source>
        <dbReference type="EMBL" id="TCP24485.1"/>
    </source>
</evidence>
<keyword evidence="2" id="KW-1185">Reference proteome</keyword>
<sequence>MTQTIEKRKIRADKKRDVKPTIPIQLYETVSRLSYITSVPIKDVGVIISKRGLYSTAVLEYLSSFIKRDYWANNNVLYAGHLEGETFSFEKGIQKRRITMRFSQKDHDQLARLAYSLDIPPSSATGALLALSVKNTDIINSYISNHVKSELDAVRMKQLKEIYKYITKNNPYNKDISFGTFISILLDEVKESTFTVTEKVKSWIDERVIK</sequence>
<protein>
    <submittedName>
        <fullName evidence="1">Uncharacterized protein</fullName>
    </submittedName>
</protein>
<organism evidence="1 2">
    <name type="scientific">Scopulibacillus darangshiensis</name>
    <dbReference type="NCBI Taxonomy" id="442528"/>
    <lineage>
        <taxon>Bacteria</taxon>
        <taxon>Bacillati</taxon>
        <taxon>Bacillota</taxon>
        <taxon>Bacilli</taxon>
        <taxon>Bacillales</taxon>
        <taxon>Sporolactobacillaceae</taxon>
        <taxon>Scopulibacillus</taxon>
    </lineage>
</organism>
<dbReference type="Proteomes" id="UP000295416">
    <property type="component" value="Unassembled WGS sequence"/>
</dbReference>
<dbReference type="RefSeq" id="WP_132747040.1">
    <property type="nucleotide sequence ID" value="NZ_SLXK01000025.1"/>
</dbReference>
<proteinExistence type="predicted"/>
<reference evidence="1 2" key="1">
    <citation type="submission" date="2019-03" db="EMBL/GenBank/DDBJ databases">
        <title>Genomic Encyclopedia of Type Strains, Phase IV (KMG-IV): sequencing the most valuable type-strain genomes for metagenomic binning, comparative biology and taxonomic classification.</title>
        <authorList>
            <person name="Goeker M."/>
        </authorList>
    </citation>
    <scope>NUCLEOTIDE SEQUENCE [LARGE SCALE GENOMIC DNA]</scope>
    <source>
        <strain evidence="1 2">DSM 19377</strain>
    </source>
</reference>
<accession>A0A4R2NSV7</accession>
<evidence type="ECO:0000313" key="2">
    <source>
        <dbReference type="Proteomes" id="UP000295416"/>
    </source>
</evidence>
<dbReference type="EMBL" id="SLXK01000025">
    <property type="protein sequence ID" value="TCP24485.1"/>
    <property type="molecule type" value="Genomic_DNA"/>
</dbReference>
<name>A0A4R2NSV7_9BACL</name>
<comment type="caution">
    <text evidence="1">The sequence shown here is derived from an EMBL/GenBank/DDBJ whole genome shotgun (WGS) entry which is preliminary data.</text>
</comment>
<dbReference type="OrthoDB" id="2437863at2"/>